<dbReference type="Proteomes" id="UP000215355">
    <property type="component" value="Chromosome 1"/>
</dbReference>
<feature type="region of interest" description="Disordered" evidence="1">
    <location>
        <begin position="1"/>
        <end position="35"/>
    </location>
</feature>
<evidence type="ECO:0000313" key="3">
    <source>
        <dbReference type="Proteomes" id="UP000215355"/>
    </source>
</evidence>
<gene>
    <name evidence="2" type="ORF">SAMEA4412673_02637</name>
</gene>
<dbReference type="EMBL" id="LT906468">
    <property type="protein sequence ID" value="SNV52206.1"/>
    <property type="molecule type" value="Genomic_DNA"/>
</dbReference>
<accession>A0AAJ4XC85</accession>
<feature type="compositionally biased region" description="Basic residues" evidence="1">
    <location>
        <begin position="22"/>
        <end position="32"/>
    </location>
</feature>
<organism evidence="2 3">
    <name type="scientific">Sphingobacterium mizutaii</name>
    <dbReference type="NCBI Taxonomy" id="1010"/>
    <lineage>
        <taxon>Bacteria</taxon>
        <taxon>Pseudomonadati</taxon>
        <taxon>Bacteroidota</taxon>
        <taxon>Sphingobacteriia</taxon>
        <taxon>Sphingobacteriales</taxon>
        <taxon>Sphingobacteriaceae</taxon>
        <taxon>Sphingobacterium</taxon>
    </lineage>
</organism>
<dbReference type="KEGG" id="smiz:4412673_02637"/>
<dbReference type="AlphaFoldDB" id="A0AAJ4XC85"/>
<feature type="compositionally biased region" description="Polar residues" evidence="1">
    <location>
        <begin position="9"/>
        <end position="18"/>
    </location>
</feature>
<dbReference type="RefSeq" id="WP_093097550.1">
    <property type="nucleotide sequence ID" value="NZ_FNGK01000001.1"/>
</dbReference>
<protein>
    <submittedName>
        <fullName evidence="2">Uncharacterized protein</fullName>
    </submittedName>
</protein>
<name>A0AAJ4XC85_9SPHI</name>
<sequence length="368" mass="42955">MQKTESKRNTLQIGSSIVTRGKGSKPLRKQGKKSQGFSPIVANGLYSLRLSPKLVCNQNKELEQLVPAYIRFVELFLIKPKDLNVLNPIKVMLEHINSIYAGTKMVDVIEDSVLNKMEYFFLYRTVYYESEQYNILLYKEIIDSLDGHDERYIQFLNCAIKMLLSKGCGIWQNYYEYCIEWMEDEAEQLMEYHGDAEGVQEEYNERVQDLDVLRSFYENGEAQSALLAIKDEVPDSHSDLRTLKESLDPKHPVSKFYLDVLEIYNLKESLYDFVDQFEDDFNPIFSFAEQFCIVYDLDDLFDYWEDYINNVANEGVGCPTSSTRITIEMDSIPVHNSKFPILMNQLFNKYSNFSKQIQDYGQNNRKAS</sequence>
<reference evidence="2 3" key="1">
    <citation type="submission" date="2017-06" db="EMBL/GenBank/DDBJ databases">
        <authorList>
            <consortium name="Pathogen Informatics"/>
        </authorList>
    </citation>
    <scope>NUCLEOTIDE SEQUENCE [LARGE SCALE GENOMIC DNA]</scope>
    <source>
        <strain evidence="2 3">NCTC12149</strain>
    </source>
</reference>
<proteinExistence type="predicted"/>
<evidence type="ECO:0000256" key="1">
    <source>
        <dbReference type="SAM" id="MobiDB-lite"/>
    </source>
</evidence>
<evidence type="ECO:0000313" key="2">
    <source>
        <dbReference type="EMBL" id="SNV52206.1"/>
    </source>
</evidence>